<dbReference type="PANTHER" id="PTHR30294">
    <property type="entry name" value="MEMBRANE COMPONENT OF ABC TRANSPORTER YHHJ-RELATED"/>
    <property type="match status" value="1"/>
</dbReference>
<accession>A0ABP9WS57</accession>
<name>A0ABP9WS57_9GAMM</name>
<evidence type="ECO:0000256" key="1">
    <source>
        <dbReference type="ARBA" id="ARBA00004651"/>
    </source>
</evidence>
<evidence type="ECO:0000259" key="7">
    <source>
        <dbReference type="Pfam" id="PF12698"/>
    </source>
</evidence>
<reference evidence="8 9" key="1">
    <citation type="submission" date="2024-02" db="EMBL/GenBank/DDBJ databases">
        <title>Microbulbifer aestuariivivens NBRC 112533.</title>
        <authorList>
            <person name="Ichikawa N."/>
            <person name="Katano-Makiyama Y."/>
            <person name="Hidaka K."/>
        </authorList>
    </citation>
    <scope>NUCLEOTIDE SEQUENCE [LARGE SCALE GENOMIC DNA]</scope>
    <source>
        <strain evidence="8 9">NBRC 112533</strain>
    </source>
</reference>
<dbReference type="Pfam" id="PF12698">
    <property type="entry name" value="ABC2_membrane_3"/>
    <property type="match status" value="1"/>
</dbReference>
<evidence type="ECO:0000313" key="9">
    <source>
        <dbReference type="Proteomes" id="UP001408594"/>
    </source>
</evidence>
<sequence>MSAFFAGARFEIQALMRVPSTVLILAGAAVFYCWIYPAPYSQQIYRDMPVYALDRDDSPLSRMLLARIDATEELAIIDGSGNRYAAIAALKRGEVLGYIEIDEGFQREVTRGQSPAVGLFANAGYLLAYSQLTGSASSAILSTGQEIGVGLAAEISGGTHSARISQIPFSLAKKELYDPAGGYASFVVPAVAMIILQQTMLIGLGLLCDARRKIACSLPRGFFGRAAWTLGRASPWVVLYLLQFLIIRWLIFPDYHLPSLGHFTQLLLFMGLFFLTIAIFGLLVAEVFASSEDVIPFLLFSSLPIVFLSGFSWPLEDIPLPLQWLSGLLPSTAAVEGFVRLNQLGSGLPGAAWPMAHLALLALLYAVPLYFVTLKRYAHRTSA</sequence>
<feature type="transmembrane region" description="Helical" evidence="6">
    <location>
        <begin position="229"/>
        <end position="251"/>
    </location>
</feature>
<keyword evidence="3 6" id="KW-0812">Transmembrane</keyword>
<feature type="domain" description="ABC-2 type transporter transmembrane" evidence="7">
    <location>
        <begin position="22"/>
        <end position="366"/>
    </location>
</feature>
<feature type="transmembrane region" description="Helical" evidence="6">
    <location>
        <begin position="183"/>
        <end position="208"/>
    </location>
</feature>
<evidence type="ECO:0000256" key="4">
    <source>
        <dbReference type="ARBA" id="ARBA00022989"/>
    </source>
</evidence>
<evidence type="ECO:0000256" key="3">
    <source>
        <dbReference type="ARBA" id="ARBA00022692"/>
    </source>
</evidence>
<evidence type="ECO:0000256" key="5">
    <source>
        <dbReference type="ARBA" id="ARBA00023136"/>
    </source>
</evidence>
<evidence type="ECO:0000313" key="8">
    <source>
        <dbReference type="EMBL" id="GAA5526040.1"/>
    </source>
</evidence>
<protein>
    <submittedName>
        <fullName evidence="8">Linearmycin resistance permease protein LnrN</fullName>
    </submittedName>
</protein>
<dbReference type="EMBL" id="BAABRT010000025">
    <property type="protein sequence ID" value="GAA5526040.1"/>
    <property type="molecule type" value="Genomic_DNA"/>
</dbReference>
<dbReference type="Gene3D" id="3.40.1710.10">
    <property type="entry name" value="abc type-2 transporter like domain"/>
    <property type="match status" value="1"/>
</dbReference>
<comment type="caution">
    <text evidence="8">The sequence shown here is derived from an EMBL/GenBank/DDBJ whole genome shotgun (WGS) entry which is preliminary data.</text>
</comment>
<keyword evidence="2" id="KW-1003">Cell membrane</keyword>
<dbReference type="Proteomes" id="UP001408594">
    <property type="component" value="Unassembled WGS sequence"/>
</dbReference>
<feature type="transmembrane region" description="Helical" evidence="6">
    <location>
        <begin position="351"/>
        <end position="372"/>
    </location>
</feature>
<keyword evidence="9" id="KW-1185">Reference proteome</keyword>
<organism evidence="8 9">
    <name type="scientific">Microbulbifer aestuariivivens</name>
    <dbReference type="NCBI Taxonomy" id="1908308"/>
    <lineage>
        <taxon>Bacteria</taxon>
        <taxon>Pseudomonadati</taxon>
        <taxon>Pseudomonadota</taxon>
        <taxon>Gammaproteobacteria</taxon>
        <taxon>Cellvibrionales</taxon>
        <taxon>Microbulbiferaceae</taxon>
        <taxon>Microbulbifer</taxon>
    </lineage>
</organism>
<dbReference type="InterPro" id="IPR051449">
    <property type="entry name" value="ABC-2_transporter_component"/>
</dbReference>
<gene>
    <name evidence="8" type="primary">lnrN</name>
    <name evidence="8" type="ORF">Maes01_02629</name>
</gene>
<feature type="transmembrane region" description="Helical" evidence="6">
    <location>
        <begin position="297"/>
        <end position="315"/>
    </location>
</feature>
<dbReference type="PANTHER" id="PTHR30294:SF46">
    <property type="entry name" value="ABC TRANSPORTER PERMEASE"/>
    <property type="match status" value="1"/>
</dbReference>
<keyword evidence="4 6" id="KW-1133">Transmembrane helix</keyword>
<comment type="subcellular location">
    <subcellularLocation>
        <location evidence="1">Cell membrane</location>
        <topology evidence="1">Multi-pass membrane protein</topology>
    </subcellularLocation>
</comment>
<evidence type="ECO:0000256" key="6">
    <source>
        <dbReference type="SAM" id="Phobius"/>
    </source>
</evidence>
<keyword evidence="5 6" id="KW-0472">Membrane</keyword>
<feature type="transmembrane region" description="Helical" evidence="6">
    <location>
        <begin position="263"/>
        <end position="285"/>
    </location>
</feature>
<feature type="transmembrane region" description="Helical" evidence="6">
    <location>
        <begin position="21"/>
        <end position="39"/>
    </location>
</feature>
<dbReference type="InterPro" id="IPR013525">
    <property type="entry name" value="ABC2_TM"/>
</dbReference>
<proteinExistence type="predicted"/>
<evidence type="ECO:0000256" key="2">
    <source>
        <dbReference type="ARBA" id="ARBA00022475"/>
    </source>
</evidence>